<dbReference type="OMA" id="KKYPNWM"/>
<protein>
    <submittedName>
        <fullName evidence="14">Amiloride-sensitive sodium channel subunit alpha-like</fullName>
    </submittedName>
</protein>
<evidence type="ECO:0000313" key="14">
    <source>
        <dbReference type="RefSeq" id="XP_055884551.1"/>
    </source>
</evidence>
<evidence type="ECO:0000256" key="1">
    <source>
        <dbReference type="ARBA" id="ARBA00004141"/>
    </source>
</evidence>
<evidence type="ECO:0000256" key="7">
    <source>
        <dbReference type="ARBA" id="ARBA00023065"/>
    </source>
</evidence>
<evidence type="ECO:0000256" key="6">
    <source>
        <dbReference type="ARBA" id="ARBA00023053"/>
    </source>
</evidence>
<organism evidence="13 14">
    <name type="scientific">Biomphalaria glabrata</name>
    <name type="common">Bloodfluke planorb</name>
    <name type="synonym">Freshwater snail</name>
    <dbReference type="NCBI Taxonomy" id="6526"/>
    <lineage>
        <taxon>Eukaryota</taxon>
        <taxon>Metazoa</taxon>
        <taxon>Spiralia</taxon>
        <taxon>Lophotrochozoa</taxon>
        <taxon>Mollusca</taxon>
        <taxon>Gastropoda</taxon>
        <taxon>Heterobranchia</taxon>
        <taxon>Euthyneura</taxon>
        <taxon>Panpulmonata</taxon>
        <taxon>Hygrophila</taxon>
        <taxon>Lymnaeoidea</taxon>
        <taxon>Planorbidae</taxon>
        <taxon>Biomphalaria</taxon>
    </lineage>
</organism>
<reference evidence="14" key="1">
    <citation type="submission" date="2025-08" db="UniProtKB">
        <authorList>
            <consortium name="RefSeq"/>
        </authorList>
    </citation>
    <scope>IDENTIFICATION</scope>
</reference>
<keyword evidence="5 12" id="KW-1133">Transmembrane helix</keyword>
<dbReference type="PANTHER" id="PTHR11690:SF248">
    <property type="entry name" value="PICKPOCKET 17, ISOFORM A"/>
    <property type="match status" value="1"/>
</dbReference>
<dbReference type="GeneID" id="106079836"/>
<comment type="similarity">
    <text evidence="11">Belongs to the amiloride-sensitive sodium channel (TC 1.A.6) family.</text>
</comment>
<evidence type="ECO:0000256" key="4">
    <source>
        <dbReference type="ARBA" id="ARBA00022692"/>
    </source>
</evidence>
<feature type="transmembrane region" description="Helical" evidence="12">
    <location>
        <begin position="555"/>
        <end position="581"/>
    </location>
</feature>
<dbReference type="PRINTS" id="PR01078">
    <property type="entry name" value="AMINACHANNEL"/>
</dbReference>
<dbReference type="GO" id="GO:0015280">
    <property type="term" value="F:ligand-gated sodium channel activity"/>
    <property type="evidence" value="ECO:0007669"/>
    <property type="project" value="TreeGrafter"/>
</dbReference>
<comment type="subcellular location">
    <subcellularLocation>
        <location evidence="1">Membrane</location>
        <topology evidence="1">Multi-pass membrane protein</topology>
    </subcellularLocation>
</comment>
<keyword evidence="2 11" id="KW-0813">Transport</keyword>
<dbReference type="Pfam" id="PF00858">
    <property type="entry name" value="ASC"/>
    <property type="match status" value="1"/>
</dbReference>
<dbReference type="Gene3D" id="2.60.470.10">
    <property type="entry name" value="Acid-sensing ion channels like domains"/>
    <property type="match status" value="1"/>
</dbReference>
<keyword evidence="8 12" id="KW-0472">Membrane</keyword>
<dbReference type="Gene3D" id="1.10.287.770">
    <property type="entry name" value="YojJ-like"/>
    <property type="match status" value="1"/>
</dbReference>
<dbReference type="OrthoDB" id="6021021at2759"/>
<keyword evidence="6" id="KW-0915">Sodium</keyword>
<keyword evidence="10 11" id="KW-0407">Ion channel</keyword>
<evidence type="ECO:0000313" key="13">
    <source>
        <dbReference type="Proteomes" id="UP001165740"/>
    </source>
</evidence>
<keyword evidence="7 11" id="KW-0406">Ion transport</keyword>
<evidence type="ECO:0000256" key="5">
    <source>
        <dbReference type="ARBA" id="ARBA00022989"/>
    </source>
</evidence>
<keyword evidence="4 11" id="KW-0812">Transmembrane</keyword>
<keyword evidence="9 11" id="KW-0739">Sodium transport</keyword>
<evidence type="ECO:0000256" key="9">
    <source>
        <dbReference type="ARBA" id="ARBA00023201"/>
    </source>
</evidence>
<evidence type="ECO:0000256" key="3">
    <source>
        <dbReference type="ARBA" id="ARBA00022461"/>
    </source>
</evidence>
<evidence type="ECO:0000256" key="8">
    <source>
        <dbReference type="ARBA" id="ARBA00023136"/>
    </source>
</evidence>
<dbReference type="PANTHER" id="PTHR11690">
    <property type="entry name" value="AMILORIDE-SENSITIVE SODIUM CHANNEL-RELATED"/>
    <property type="match status" value="1"/>
</dbReference>
<proteinExistence type="inferred from homology"/>
<name>A0A9W3ABE4_BIOGL</name>
<dbReference type="Proteomes" id="UP001165740">
    <property type="component" value="Chromosome 5"/>
</dbReference>
<evidence type="ECO:0000256" key="2">
    <source>
        <dbReference type="ARBA" id="ARBA00022448"/>
    </source>
</evidence>
<accession>A0A9W3ABE4</accession>
<evidence type="ECO:0000256" key="12">
    <source>
        <dbReference type="SAM" id="Phobius"/>
    </source>
</evidence>
<evidence type="ECO:0000256" key="11">
    <source>
        <dbReference type="RuleBase" id="RU000679"/>
    </source>
</evidence>
<dbReference type="AlphaFoldDB" id="A0A9W3ABE4"/>
<evidence type="ECO:0000256" key="10">
    <source>
        <dbReference type="ARBA" id="ARBA00023303"/>
    </source>
</evidence>
<keyword evidence="3 11" id="KW-0894">Sodium channel</keyword>
<keyword evidence="13" id="KW-1185">Reference proteome</keyword>
<sequence>MEKMEKEKQSVRSMAAGISLIGVAQAAKTENSSYVKVLWGFLTVIAIAVLLFHLSFLFAKYRKYSKHADINIGFSHLDFPAVTVCNVNIMRKSMVKHSSKEMQVFVSSLNTQDWVAKAANSSSTTSTTGAKSIVKRAADTANTDPYNSTYNGTITTFTAYATFTTEATSTTEAIYYDTANDYNDDYGPSFASQMNEYYDEYVIRQKMLKSFLDSFDNGFDLPQDTYEDLFYKSYNNDSWEAVSNRSTIATLVENFKHYYSLMNITQQKNVSHQVRDMFRQCSFSTRTCENSYKQTTNSEFGNCYTIEDSRYISKKSGPAGGLELILFLENDEYLPLVTSGRGAHVIIHDRNTVPLPDDEGIAIPVGQQTMIGLKETNISRLGGHYIACKDVDTFYSTYGVSYTRNLCQKMCLLRKIYEKCQCLDTHYNYINILMKFVDNRTCLTQDEVHCLAEIKDTFVGDDEGCGCYSPCSEKVYDAYISSRQWPNDDIAEVLIQDVCSSKPNVCSTLKSKTNVEKRESFLKLNIYYRDLNFQEMKEESDYDKYQLMSDFGGTIGLWLGLSILSAFEIVQLFLGAYCILLKKADNRREKKRESKKKVVAETSA</sequence>
<dbReference type="GO" id="GO:0005886">
    <property type="term" value="C:plasma membrane"/>
    <property type="evidence" value="ECO:0007669"/>
    <property type="project" value="TreeGrafter"/>
</dbReference>
<dbReference type="RefSeq" id="XP_055884551.1">
    <property type="nucleotide sequence ID" value="XM_056028576.1"/>
</dbReference>
<gene>
    <name evidence="14" type="primary">LOC106079836</name>
</gene>
<feature type="transmembrane region" description="Helical" evidence="12">
    <location>
        <begin position="36"/>
        <end position="58"/>
    </location>
</feature>
<dbReference type="InterPro" id="IPR001873">
    <property type="entry name" value="ENaC"/>
</dbReference>